<sequence>MSEATLSAWGRLALPGVELLGEDLESLSRGTTLSRGMGRSYGDSSLPALGTDRVVSTRLANRILAFDAQTGVVRAEAGLSLVELNRLFMPRGFFPPVTPGTKFVTLGGMVASDVHGKNHHCEGCFGAHVRSLRMRLADDSIVTCSRTELPDLFHATVGGMGLLGHILEVEFTLHRIASPWIFMESERVRDIDEFLAALGRAAPRWPMTMGWIDCLQRGRSMGRGILMAGRWAEPHEAPKEPPRAGPELTFPVELPNWALNPTTASLFNMAYYWRHTQQRVETLVAPEPFFYPLDAILQWNLAYGPRGFTQYQCVLPRAGGPAAVRAFMELLTRLGGASPLCVIKDCGPEGEGLLSFPLEGTSIAVDMAVSPDIQRIVDQLNEFVIEVGGRIYLTKDRFTRPEHFRAMEPRLERFLAAREKWDPHRRLRSAQSVRLFGDRA</sequence>
<evidence type="ECO:0000313" key="3">
    <source>
        <dbReference type="Proteomes" id="UP000309215"/>
    </source>
</evidence>
<reference evidence="2 3" key="1">
    <citation type="submission" date="2019-04" db="EMBL/GenBank/DDBJ databases">
        <authorList>
            <person name="Li Y."/>
            <person name="Wang J."/>
        </authorList>
    </citation>
    <scope>NUCLEOTIDE SEQUENCE [LARGE SCALE GENOMIC DNA]</scope>
    <source>
        <strain evidence="2 3">DSM 14668</strain>
    </source>
</reference>
<name>A0A4U1JGA8_9BACT</name>
<gene>
    <name evidence="2" type="ORF">E8A74_07790</name>
</gene>
<comment type="caution">
    <text evidence="2">The sequence shown here is derived from an EMBL/GenBank/DDBJ whole genome shotgun (WGS) entry which is preliminary data.</text>
</comment>
<dbReference type="GO" id="GO:0016899">
    <property type="term" value="F:oxidoreductase activity, acting on the CH-OH group of donors, oxygen as acceptor"/>
    <property type="evidence" value="ECO:0007669"/>
    <property type="project" value="InterPro"/>
</dbReference>
<dbReference type="AlphaFoldDB" id="A0A4U1JGA8"/>
<organism evidence="2 3">
    <name type="scientific">Polyangium fumosum</name>
    <dbReference type="NCBI Taxonomy" id="889272"/>
    <lineage>
        <taxon>Bacteria</taxon>
        <taxon>Pseudomonadati</taxon>
        <taxon>Myxococcota</taxon>
        <taxon>Polyangia</taxon>
        <taxon>Polyangiales</taxon>
        <taxon>Polyangiaceae</taxon>
        <taxon>Polyangium</taxon>
    </lineage>
</organism>
<dbReference type="InterPro" id="IPR006094">
    <property type="entry name" value="Oxid_FAD_bind_N"/>
</dbReference>
<dbReference type="InterPro" id="IPR010031">
    <property type="entry name" value="FAD_lactone_oxidase-like"/>
</dbReference>
<accession>A0A4U1JGA8</accession>
<dbReference type="SUPFAM" id="SSF56176">
    <property type="entry name" value="FAD-binding/transporter-associated domain-like"/>
    <property type="match status" value="1"/>
</dbReference>
<dbReference type="InterPro" id="IPR036318">
    <property type="entry name" value="FAD-bd_PCMH-like_sf"/>
</dbReference>
<proteinExistence type="predicted"/>
<dbReference type="GO" id="GO:0071949">
    <property type="term" value="F:FAD binding"/>
    <property type="evidence" value="ECO:0007669"/>
    <property type="project" value="InterPro"/>
</dbReference>
<dbReference type="Pfam" id="PF01565">
    <property type="entry name" value="FAD_binding_4"/>
    <property type="match status" value="1"/>
</dbReference>
<evidence type="ECO:0000259" key="1">
    <source>
        <dbReference type="PROSITE" id="PS51387"/>
    </source>
</evidence>
<dbReference type="PANTHER" id="PTHR43762:SF1">
    <property type="entry name" value="D-ARABINONO-1,4-LACTONE OXIDASE"/>
    <property type="match status" value="1"/>
</dbReference>
<evidence type="ECO:0000313" key="2">
    <source>
        <dbReference type="EMBL" id="TKD10342.1"/>
    </source>
</evidence>
<dbReference type="EMBL" id="SSMQ01000006">
    <property type="protein sequence ID" value="TKD10342.1"/>
    <property type="molecule type" value="Genomic_DNA"/>
</dbReference>
<dbReference type="InterPro" id="IPR016166">
    <property type="entry name" value="FAD-bd_PCMH"/>
</dbReference>
<keyword evidence="3" id="KW-1185">Reference proteome</keyword>
<dbReference type="InterPro" id="IPR016169">
    <property type="entry name" value="FAD-bd_PCMH_sub2"/>
</dbReference>
<dbReference type="Gene3D" id="3.30.465.10">
    <property type="match status" value="1"/>
</dbReference>
<dbReference type="OrthoDB" id="143770at2"/>
<feature type="domain" description="FAD-binding PCMH-type" evidence="1">
    <location>
        <begin position="1"/>
        <end position="176"/>
    </location>
</feature>
<dbReference type="RefSeq" id="WP_136928306.1">
    <property type="nucleotide sequence ID" value="NZ_SSMQ01000006.1"/>
</dbReference>
<dbReference type="PROSITE" id="PS51387">
    <property type="entry name" value="FAD_PCMH"/>
    <property type="match status" value="1"/>
</dbReference>
<dbReference type="PANTHER" id="PTHR43762">
    <property type="entry name" value="L-GULONOLACTONE OXIDASE"/>
    <property type="match status" value="1"/>
</dbReference>
<protein>
    <submittedName>
        <fullName evidence="2">FAD-binding oxidoreductase</fullName>
    </submittedName>
</protein>
<dbReference type="Proteomes" id="UP000309215">
    <property type="component" value="Unassembled WGS sequence"/>
</dbReference>